<dbReference type="SUPFAM" id="SSF48179">
    <property type="entry name" value="6-phosphogluconate dehydrogenase C-terminal domain-like"/>
    <property type="match status" value="1"/>
</dbReference>
<dbReference type="PANTHER" id="PTHR43765:SF2">
    <property type="entry name" value="2-DEHYDROPANTOATE 2-REDUCTASE"/>
    <property type="match status" value="1"/>
</dbReference>
<dbReference type="Pfam" id="PF08546">
    <property type="entry name" value="ApbA_C"/>
    <property type="match status" value="1"/>
</dbReference>
<dbReference type="OrthoDB" id="9793586at2"/>
<evidence type="ECO:0000256" key="8">
    <source>
        <dbReference type="ARBA" id="ARBA00023002"/>
    </source>
</evidence>
<feature type="domain" description="Ketopantoate reductase C-terminal" evidence="13">
    <location>
        <begin position="178"/>
        <end position="322"/>
    </location>
</feature>
<evidence type="ECO:0000313" key="14">
    <source>
        <dbReference type="EMBL" id="RHW38030.1"/>
    </source>
</evidence>
<dbReference type="AlphaFoldDB" id="A0A417YRW5"/>
<dbReference type="InterPro" id="IPR003710">
    <property type="entry name" value="ApbA"/>
</dbReference>
<evidence type="ECO:0000256" key="11">
    <source>
        <dbReference type="RuleBase" id="RU362068"/>
    </source>
</evidence>
<evidence type="ECO:0000256" key="9">
    <source>
        <dbReference type="ARBA" id="ARBA00032024"/>
    </source>
</evidence>
<dbReference type="Gene3D" id="1.10.1040.10">
    <property type="entry name" value="N-(1-d-carboxylethyl)-l-norvaline Dehydrogenase, domain 2"/>
    <property type="match status" value="1"/>
</dbReference>
<dbReference type="InterPro" id="IPR008927">
    <property type="entry name" value="6-PGluconate_DH-like_C_sf"/>
</dbReference>
<dbReference type="InterPro" id="IPR013752">
    <property type="entry name" value="KPA_reductase"/>
</dbReference>
<dbReference type="Pfam" id="PF02558">
    <property type="entry name" value="ApbA"/>
    <property type="match status" value="1"/>
</dbReference>
<dbReference type="GO" id="GO:0015940">
    <property type="term" value="P:pantothenate biosynthetic process"/>
    <property type="evidence" value="ECO:0007669"/>
    <property type="project" value="UniProtKB-UniPathway"/>
</dbReference>
<accession>A0A417YRW5</accession>
<comment type="pathway">
    <text evidence="2 11">Cofactor biosynthesis; (R)-pantothenate biosynthesis; (R)-pantoate from 3-methyl-2-oxobutanoate: step 2/2.</text>
</comment>
<evidence type="ECO:0000313" key="15">
    <source>
        <dbReference type="Proteomes" id="UP000284416"/>
    </source>
</evidence>
<dbReference type="Gene3D" id="3.40.50.720">
    <property type="entry name" value="NAD(P)-binding Rossmann-like Domain"/>
    <property type="match status" value="1"/>
</dbReference>
<dbReference type="RefSeq" id="WP_118921687.1">
    <property type="nucleotide sequence ID" value="NZ_QWEG01000009.1"/>
</dbReference>
<dbReference type="SUPFAM" id="SSF51735">
    <property type="entry name" value="NAD(P)-binding Rossmann-fold domains"/>
    <property type="match status" value="1"/>
</dbReference>
<dbReference type="EMBL" id="QWEG01000009">
    <property type="protein sequence ID" value="RHW38030.1"/>
    <property type="molecule type" value="Genomic_DNA"/>
</dbReference>
<protein>
    <recommendedName>
        <fullName evidence="5 11">2-dehydropantoate 2-reductase</fullName>
        <ecNumber evidence="4 11">1.1.1.169</ecNumber>
    </recommendedName>
    <alternativeName>
        <fullName evidence="9 11">Ketopantoate reductase</fullName>
    </alternativeName>
</protein>
<dbReference type="InterPro" id="IPR036291">
    <property type="entry name" value="NAD(P)-bd_dom_sf"/>
</dbReference>
<sequence length="349" mass="39081">MKFTIIGAGAIGGVLGAYLIKAGYKVTFFDIDEEHVKEMNHGGLTIEGPDEIFTVRCNALTPNQLESANPELETVFLCVKAQHTEKALEPFLPFIKKETNVVSIQNGLCEKMIVPLIGREKTIGCFVNFSADYLAPGKILYGGVASLYIGELDGTISRRVKELQKALLSWGPAEITENIWGYLWGKMSYAGLLYATALVDETMATVVRQLEFRETLIELCAEILEVCNKEGVFPLGFDDWEPSLIYPREKQNEKELAAQLEKLATRMAENKKTKSGIWRDLAIRKRKTEIDAQLVPILRIGANHGLEMPLTSLLVNLIKQIETGSLQMGWENLTRLKQMYESGEKYVKS</sequence>
<dbReference type="Proteomes" id="UP000284416">
    <property type="component" value="Unassembled WGS sequence"/>
</dbReference>
<evidence type="ECO:0000256" key="3">
    <source>
        <dbReference type="ARBA" id="ARBA00007870"/>
    </source>
</evidence>
<keyword evidence="15" id="KW-1185">Reference proteome</keyword>
<comment type="caution">
    <text evidence="14">The sequence shown here is derived from an EMBL/GenBank/DDBJ whole genome shotgun (WGS) entry which is preliminary data.</text>
</comment>
<comment type="catalytic activity">
    <reaction evidence="10 11">
        <text>(R)-pantoate + NADP(+) = 2-dehydropantoate + NADPH + H(+)</text>
        <dbReference type="Rhea" id="RHEA:16233"/>
        <dbReference type="ChEBI" id="CHEBI:11561"/>
        <dbReference type="ChEBI" id="CHEBI:15378"/>
        <dbReference type="ChEBI" id="CHEBI:15980"/>
        <dbReference type="ChEBI" id="CHEBI:57783"/>
        <dbReference type="ChEBI" id="CHEBI:58349"/>
        <dbReference type="EC" id="1.1.1.169"/>
    </reaction>
</comment>
<gene>
    <name evidence="14" type="ORF">D1B31_14705</name>
</gene>
<dbReference type="UniPathway" id="UPA00028">
    <property type="reaction ID" value="UER00004"/>
</dbReference>
<dbReference type="PANTHER" id="PTHR43765">
    <property type="entry name" value="2-DEHYDROPANTOATE 2-REDUCTASE-RELATED"/>
    <property type="match status" value="1"/>
</dbReference>
<dbReference type="GO" id="GO:0008677">
    <property type="term" value="F:2-dehydropantoate 2-reductase activity"/>
    <property type="evidence" value="ECO:0007669"/>
    <property type="project" value="UniProtKB-EC"/>
</dbReference>
<evidence type="ECO:0000259" key="12">
    <source>
        <dbReference type="Pfam" id="PF02558"/>
    </source>
</evidence>
<dbReference type="InterPro" id="IPR013328">
    <property type="entry name" value="6PGD_dom2"/>
</dbReference>
<comment type="similarity">
    <text evidence="3 11">Belongs to the ketopantoate reductase family.</text>
</comment>
<evidence type="ECO:0000256" key="2">
    <source>
        <dbReference type="ARBA" id="ARBA00004994"/>
    </source>
</evidence>
<feature type="domain" description="Ketopantoate reductase N-terminal" evidence="12">
    <location>
        <begin position="4"/>
        <end position="153"/>
    </location>
</feature>
<evidence type="ECO:0000256" key="7">
    <source>
        <dbReference type="ARBA" id="ARBA00022857"/>
    </source>
</evidence>
<evidence type="ECO:0000256" key="10">
    <source>
        <dbReference type="ARBA" id="ARBA00048793"/>
    </source>
</evidence>
<reference evidence="14 15" key="1">
    <citation type="journal article" date="2017" name="Int. J. Syst. Evol. Microbiol.">
        <title>Bacillus notoginsengisoli sp. nov., a novel bacterium isolated from the rhizosphere of Panax notoginseng.</title>
        <authorList>
            <person name="Zhang M.Y."/>
            <person name="Cheng J."/>
            <person name="Cai Y."/>
            <person name="Zhang T.Y."/>
            <person name="Wu Y.Y."/>
            <person name="Manikprabhu D."/>
            <person name="Li W.J."/>
            <person name="Zhang Y.X."/>
        </authorList>
    </citation>
    <scope>NUCLEOTIDE SEQUENCE [LARGE SCALE GENOMIC DNA]</scope>
    <source>
        <strain evidence="14 15">JCM 30743</strain>
    </source>
</reference>
<keyword evidence="7 11" id="KW-0521">NADP</keyword>
<evidence type="ECO:0000256" key="4">
    <source>
        <dbReference type="ARBA" id="ARBA00013014"/>
    </source>
</evidence>
<evidence type="ECO:0000256" key="1">
    <source>
        <dbReference type="ARBA" id="ARBA00002919"/>
    </source>
</evidence>
<comment type="function">
    <text evidence="1 11">Catalyzes the NADPH-dependent reduction of ketopantoate into pantoic acid.</text>
</comment>
<dbReference type="InterPro" id="IPR013332">
    <property type="entry name" value="KPR_N"/>
</dbReference>
<evidence type="ECO:0000256" key="5">
    <source>
        <dbReference type="ARBA" id="ARBA00019465"/>
    </source>
</evidence>
<name>A0A417YRW5_9BACI</name>
<dbReference type="GO" id="GO:0050661">
    <property type="term" value="F:NADP binding"/>
    <property type="evidence" value="ECO:0007669"/>
    <property type="project" value="TreeGrafter"/>
</dbReference>
<dbReference type="NCBIfam" id="TIGR00745">
    <property type="entry name" value="apbA_panE"/>
    <property type="match status" value="1"/>
</dbReference>
<dbReference type="InterPro" id="IPR050838">
    <property type="entry name" value="Ketopantoate_reductase"/>
</dbReference>
<keyword evidence="6 11" id="KW-0566">Pantothenate biosynthesis</keyword>
<organism evidence="14 15">
    <name type="scientific">Neobacillus notoginsengisoli</name>
    <dbReference type="NCBI Taxonomy" id="1578198"/>
    <lineage>
        <taxon>Bacteria</taxon>
        <taxon>Bacillati</taxon>
        <taxon>Bacillota</taxon>
        <taxon>Bacilli</taxon>
        <taxon>Bacillales</taxon>
        <taxon>Bacillaceae</taxon>
        <taxon>Neobacillus</taxon>
    </lineage>
</organism>
<keyword evidence="8 11" id="KW-0560">Oxidoreductase</keyword>
<evidence type="ECO:0000259" key="13">
    <source>
        <dbReference type="Pfam" id="PF08546"/>
    </source>
</evidence>
<dbReference type="GO" id="GO:0005737">
    <property type="term" value="C:cytoplasm"/>
    <property type="evidence" value="ECO:0007669"/>
    <property type="project" value="TreeGrafter"/>
</dbReference>
<proteinExistence type="inferred from homology"/>
<dbReference type="EC" id="1.1.1.169" evidence="4 11"/>
<evidence type="ECO:0000256" key="6">
    <source>
        <dbReference type="ARBA" id="ARBA00022655"/>
    </source>
</evidence>